<keyword evidence="2" id="KW-0732">Signal</keyword>
<dbReference type="PhylomeDB" id="R7QAQ2"/>
<dbReference type="STRING" id="2769.R7QAQ2"/>
<dbReference type="NCBIfam" id="NF038123">
    <property type="entry name" value="NF038123_dom"/>
    <property type="match status" value="1"/>
</dbReference>
<accession>R7QAQ2</accession>
<keyword evidence="1" id="KW-1133">Transmembrane helix</keyword>
<keyword evidence="1" id="KW-0472">Membrane</keyword>
<dbReference type="EMBL" id="HG001695">
    <property type="protein sequence ID" value="CDF34530.1"/>
    <property type="molecule type" value="Genomic_DNA"/>
</dbReference>
<feature type="signal peptide" evidence="2">
    <location>
        <begin position="1"/>
        <end position="26"/>
    </location>
</feature>
<dbReference type="RefSeq" id="XP_005714349.1">
    <property type="nucleotide sequence ID" value="XM_005714292.1"/>
</dbReference>
<dbReference type="InterPro" id="IPR009465">
    <property type="entry name" value="Spondin_N"/>
</dbReference>
<protein>
    <recommendedName>
        <fullName evidence="3">Spondin domain-containing protein</fullName>
    </recommendedName>
</protein>
<evidence type="ECO:0000313" key="5">
    <source>
        <dbReference type="Proteomes" id="UP000012073"/>
    </source>
</evidence>
<gene>
    <name evidence="4" type="ORF">CHC_T00002895001</name>
</gene>
<dbReference type="Pfam" id="PF06468">
    <property type="entry name" value="Spond_N"/>
    <property type="match status" value="1"/>
</dbReference>
<feature type="domain" description="Spondin" evidence="3">
    <location>
        <begin position="18"/>
        <end position="206"/>
    </location>
</feature>
<keyword evidence="1" id="KW-0812">Transmembrane</keyword>
<sequence length="265" mass="28394">MNKSTSMISAPILLVVLFCISFRADGACQGRQSYVLSIQTSFTRSTLPTVPDKARIPLVIAVAHSSSFNLFLKGDKLTDEVAEVAEKGRAELLATRLNALKESGVVSSFSVEEGVPIDEVTKLELTVEDEASLVSIIAPLSPSPAWFAGLSGHDLCNEGEFIPADSLELVNYNAGLQRGTAFGANVDPYPEGKTIAVGPEESLSDSVFARLSLEEGSLGVDWWKIFLGVLVAVAVAIVVTVFILPRCRRKKTTDIPLTAPDGVQW</sequence>
<evidence type="ECO:0000256" key="1">
    <source>
        <dbReference type="SAM" id="Phobius"/>
    </source>
</evidence>
<evidence type="ECO:0000313" key="4">
    <source>
        <dbReference type="EMBL" id="CDF34530.1"/>
    </source>
</evidence>
<dbReference type="InterPro" id="IPR038678">
    <property type="entry name" value="Spondin_N_sf"/>
</dbReference>
<dbReference type="Proteomes" id="UP000012073">
    <property type="component" value="Unassembled WGS sequence"/>
</dbReference>
<dbReference type="Gene3D" id="2.60.40.2130">
    <property type="entry name" value="F-spondin domain"/>
    <property type="match status" value="1"/>
</dbReference>
<dbReference type="PROSITE" id="PS51020">
    <property type="entry name" value="SPONDIN"/>
    <property type="match status" value="1"/>
</dbReference>
<dbReference type="AlphaFoldDB" id="R7QAQ2"/>
<dbReference type="KEGG" id="ccp:CHC_T00002895001"/>
<evidence type="ECO:0000256" key="2">
    <source>
        <dbReference type="SAM" id="SignalP"/>
    </source>
</evidence>
<evidence type="ECO:0000259" key="3">
    <source>
        <dbReference type="PROSITE" id="PS51020"/>
    </source>
</evidence>
<feature type="chain" id="PRO_5004454608" description="Spondin domain-containing protein" evidence="2">
    <location>
        <begin position="27"/>
        <end position="265"/>
    </location>
</feature>
<name>R7QAQ2_CHOCR</name>
<reference evidence="5" key="1">
    <citation type="journal article" date="2013" name="Proc. Natl. Acad. Sci. U.S.A.">
        <title>Genome structure and metabolic features in the red seaweed Chondrus crispus shed light on evolution of the Archaeplastida.</title>
        <authorList>
            <person name="Collen J."/>
            <person name="Porcel B."/>
            <person name="Carre W."/>
            <person name="Ball S.G."/>
            <person name="Chaparro C."/>
            <person name="Tonon T."/>
            <person name="Barbeyron T."/>
            <person name="Michel G."/>
            <person name="Noel B."/>
            <person name="Valentin K."/>
            <person name="Elias M."/>
            <person name="Artiguenave F."/>
            <person name="Arun A."/>
            <person name="Aury J.M."/>
            <person name="Barbosa-Neto J.F."/>
            <person name="Bothwell J.H."/>
            <person name="Bouget F.Y."/>
            <person name="Brillet L."/>
            <person name="Cabello-Hurtado F."/>
            <person name="Capella-Gutierrez S."/>
            <person name="Charrier B."/>
            <person name="Cladiere L."/>
            <person name="Cock J.M."/>
            <person name="Coelho S.M."/>
            <person name="Colleoni C."/>
            <person name="Czjzek M."/>
            <person name="Da Silva C."/>
            <person name="Delage L."/>
            <person name="Denoeud F."/>
            <person name="Deschamps P."/>
            <person name="Dittami S.M."/>
            <person name="Gabaldon T."/>
            <person name="Gachon C.M."/>
            <person name="Groisillier A."/>
            <person name="Herve C."/>
            <person name="Jabbari K."/>
            <person name="Katinka M."/>
            <person name="Kloareg B."/>
            <person name="Kowalczyk N."/>
            <person name="Labadie K."/>
            <person name="Leblanc C."/>
            <person name="Lopez P.J."/>
            <person name="McLachlan D.H."/>
            <person name="Meslet-Cladiere L."/>
            <person name="Moustafa A."/>
            <person name="Nehr Z."/>
            <person name="Nyvall Collen P."/>
            <person name="Panaud O."/>
            <person name="Partensky F."/>
            <person name="Poulain J."/>
            <person name="Rensing S.A."/>
            <person name="Rousvoal S."/>
            <person name="Samson G."/>
            <person name="Symeonidi A."/>
            <person name="Weissenbach J."/>
            <person name="Zambounis A."/>
            <person name="Wincker P."/>
            <person name="Boyen C."/>
        </authorList>
    </citation>
    <scope>NUCLEOTIDE SEQUENCE [LARGE SCALE GENOMIC DNA]</scope>
    <source>
        <strain evidence="5">cv. Stackhouse</strain>
    </source>
</reference>
<feature type="transmembrane region" description="Helical" evidence="1">
    <location>
        <begin position="222"/>
        <end position="244"/>
    </location>
</feature>
<organism evidence="4 5">
    <name type="scientific">Chondrus crispus</name>
    <name type="common">Carrageen Irish moss</name>
    <name type="synonym">Polymorpha crispa</name>
    <dbReference type="NCBI Taxonomy" id="2769"/>
    <lineage>
        <taxon>Eukaryota</taxon>
        <taxon>Rhodophyta</taxon>
        <taxon>Florideophyceae</taxon>
        <taxon>Rhodymeniophycidae</taxon>
        <taxon>Gigartinales</taxon>
        <taxon>Gigartinaceae</taxon>
        <taxon>Chondrus</taxon>
    </lineage>
</organism>
<dbReference type="OrthoDB" id="6090599at2759"/>
<dbReference type="GeneID" id="17322061"/>
<dbReference type="Gramene" id="CDF34530">
    <property type="protein sequence ID" value="CDF34530"/>
    <property type="gene ID" value="CHC_T00002895001"/>
</dbReference>
<keyword evidence="5" id="KW-1185">Reference proteome</keyword>
<proteinExistence type="predicted"/>